<dbReference type="AlphaFoldDB" id="A0A7J8HRD7"/>
<keyword evidence="1" id="KW-0472">Membrane</keyword>
<keyword evidence="1" id="KW-0812">Transmembrane</keyword>
<organism evidence="2 3">
    <name type="scientific">Rousettus aegyptiacus</name>
    <name type="common">Egyptian fruit bat</name>
    <name type="synonym">Pteropus aegyptiacus</name>
    <dbReference type="NCBI Taxonomy" id="9407"/>
    <lineage>
        <taxon>Eukaryota</taxon>
        <taxon>Metazoa</taxon>
        <taxon>Chordata</taxon>
        <taxon>Craniata</taxon>
        <taxon>Vertebrata</taxon>
        <taxon>Euteleostomi</taxon>
        <taxon>Mammalia</taxon>
        <taxon>Eutheria</taxon>
        <taxon>Laurasiatheria</taxon>
        <taxon>Chiroptera</taxon>
        <taxon>Yinpterochiroptera</taxon>
        <taxon>Pteropodoidea</taxon>
        <taxon>Pteropodidae</taxon>
        <taxon>Rousettinae</taxon>
        <taxon>Rousettus</taxon>
    </lineage>
</organism>
<protein>
    <submittedName>
        <fullName evidence="2">Uncharacterized protein</fullName>
    </submittedName>
</protein>
<feature type="transmembrane region" description="Helical" evidence="1">
    <location>
        <begin position="91"/>
        <end position="113"/>
    </location>
</feature>
<proteinExistence type="predicted"/>
<dbReference type="Proteomes" id="UP000593571">
    <property type="component" value="Unassembled WGS sequence"/>
</dbReference>
<comment type="caution">
    <text evidence="2">The sequence shown here is derived from an EMBL/GenBank/DDBJ whole genome shotgun (WGS) entry which is preliminary data.</text>
</comment>
<evidence type="ECO:0000313" key="2">
    <source>
        <dbReference type="EMBL" id="KAF6474863.1"/>
    </source>
</evidence>
<dbReference type="EMBL" id="JACASE010000004">
    <property type="protein sequence ID" value="KAF6474863.1"/>
    <property type="molecule type" value="Genomic_DNA"/>
</dbReference>
<evidence type="ECO:0000256" key="1">
    <source>
        <dbReference type="SAM" id="Phobius"/>
    </source>
</evidence>
<sequence>MVSCGSSNKLPQTLWLKTTEIKNSGDQNYEINTVGQNQGIIRVALPPEISEQNLFFASSIFLWLPEFLGFRPLHLNLQSLYLQISLSYFHMYFSFVCVCVCMRACVCVCKCVYEISPLSPYYIDTYVCI</sequence>
<accession>A0A7J8HRD7</accession>
<keyword evidence="1" id="KW-1133">Transmembrane helix</keyword>
<reference evidence="2 3" key="1">
    <citation type="journal article" date="2020" name="Nature">
        <title>Six reference-quality genomes reveal evolution of bat adaptations.</title>
        <authorList>
            <person name="Jebb D."/>
            <person name="Huang Z."/>
            <person name="Pippel M."/>
            <person name="Hughes G.M."/>
            <person name="Lavrichenko K."/>
            <person name="Devanna P."/>
            <person name="Winkler S."/>
            <person name="Jermiin L.S."/>
            <person name="Skirmuntt E.C."/>
            <person name="Katzourakis A."/>
            <person name="Burkitt-Gray L."/>
            <person name="Ray D.A."/>
            <person name="Sullivan K.A.M."/>
            <person name="Roscito J.G."/>
            <person name="Kirilenko B.M."/>
            <person name="Davalos L.M."/>
            <person name="Corthals A.P."/>
            <person name="Power M.L."/>
            <person name="Jones G."/>
            <person name="Ransome R.D."/>
            <person name="Dechmann D.K.N."/>
            <person name="Locatelli A.G."/>
            <person name="Puechmaille S.J."/>
            <person name="Fedrigo O."/>
            <person name="Jarvis E.D."/>
            <person name="Hiller M."/>
            <person name="Vernes S.C."/>
            <person name="Myers E.W."/>
            <person name="Teeling E.C."/>
        </authorList>
    </citation>
    <scope>NUCLEOTIDE SEQUENCE [LARGE SCALE GENOMIC DNA]</scope>
    <source>
        <strain evidence="2">MRouAeg1</strain>
        <tissue evidence="2">Muscle</tissue>
    </source>
</reference>
<name>A0A7J8HRD7_ROUAE</name>
<gene>
    <name evidence="2" type="ORF">HJG63_010996</name>
</gene>
<evidence type="ECO:0000313" key="3">
    <source>
        <dbReference type="Proteomes" id="UP000593571"/>
    </source>
</evidence>
<keyword evidence="3" id="KW-1185">Reference proteome</keyword>